<feature type="compositionally biased region" description="Basic and acidic residues" evidence="1">
    <location>
        <begin position="139"/>
        <end position="148"/>
    </location>
</feature>
<protein>
    <submittedName>
        <fullName evidence="2">Uncharacterized protein</fullName>
    </submittedName>
</protein>
<dbReference type="EMBL" id="PJQD01000009">
    <property type="protein sequence ID" value="POY75893.1"/>
    <property type="molecule type" value="Genomic_DNA"/>
</dbReference>
<organism evidence="2 3">
    <name type="scientific">Rhodotorula taiwanensis</name>
    <dbReference type="NCBI Taxonomy" id="741276"/>
    <lineage>
        <taxon>Eukaryota</taxon>
        <taxon>Fungi</taxon>
        <taxon>Dikarya</taxon>
        <taxon>Basidiomycota</taxon>
        <taxon>Pucciniomycotina</taxon>
        <taxon>Microbotryomycetes</taxon>
        <taxon>Sporidiobolales</taxon>
        <taxon>Sporidiobolaceae</taxon>
        <taxon>Rhodotorula</taxon>
    </lineage>
</organism>
<sequence>MTDEVRFPTPAQLVDRVPLIKNPGFWIPKPIQVPLDIHPLPDDVQAYFVYPHTLESHVLSTLPAALAQLETARQQRLALLASYAESKERARKAELNRLAPGYREGTGVMQPLRATGAAAVTTRLEAQAGDDLLLPQDGRTADPVDDPNRSTAAAAAAAASDSSATATSAVPDIFKDFVDGLEKLDSTLGGGASANRTADVDNLI</sequence>
<feature type="region of interest" description="Disordered" evidence="1">
    <location>
        <begin position="129"/>
        <end position="149"/>
    </location>
</feature>
<accession>A0A2S5BGM3</accession>
<dbReference type="OrthoDB" id="2506317at2759"/>
<dbReference type="Proteomes" id="UP000237144">
    <property type="component" value="Unassembled WGS sequence"/>
</dbReference>
<reference evidence="2 3" key="1">
    <citation type="journal article" date="2018" name="Front. Microbiol.">
        <title>Prospects for Fungal Bioremediation of Acidic Radioactive Waste Sites: Characterization and Genome Sequence of Rhodotorula taiwanensis MD1149.</title>
        <authorList>
            <person name="Tkavc R."/>
            <person name="Matrosova V.Y."/>
            <person name="Grichenko O.E."/>
            <person name="Gostincar C."/>
            <person name="Volpe R.P."/>
            <person name="Klimenkova P."/>
            <person name="Gaidamakova E.K."/>
            <person name="Zhou C.E."/>
            <person name="Stewart B.J."/>
            <person name="Lyman M.G."/>
            <person name="Malfatti S.A."/>
            <person name="Rubinfeld B."/>
            <person name="Courtot M."/>
            <person name="Singh J."/>
            <person name="Dalgard C.L."/>
            <person name="Hamilton T."/>
            <person name="Frey K.G."/>
            <person name="Gunde-Cimerman N."/>
            <person name="Dugan L."/>
            <person name="Daly M.J."/>
        </authorList>
    </citation>
    <scope>NUCLEOTIDE SEQUENCE [LARGE SCALE GENOMIC DNA]</scope>
    <source>
        <strain evidence="2 3">MD1149</strain>
    </source>
</reference>
<evidence type="ECO:0000313" key="3">
    <source>
        <dbReference type="Proteomes" id="UP000237144"/>
    </source>
</evidence>
<comment type="caution">
    <text evidence="2">The sequence shown here is derived from an EMBL/GenBank/DDBJ whole genome shotgun (WGS) entry which is preliminary data.</text>
</comment>
<name>A0A2S5BGM3_9BASI</name>
<proteinExistence type="predicted"/>
<evidence type="ECO:0000313" key="2">
    <source>
        <dbReference type="EMBL" id="POY75893.1"/>
    </source>
</evidence>
<dbReference type="AlphaFoldDB" id="A0A2S5BGM3"/>
<evidence type="ECO:0000256" key="1">
    <source>
        <dbReference type="SAM" id="MobiDB-lite"/>
    </source>
</evidence>
<gene>
    <name evidence="2" type="ORF">BMF94_0976</name>
</gene>
<keyword evidence="3" id="KW-1185">Reference proteome</keyword>